<evidence type="ECO:0000313" key="5">
    <source>
        <dbReference type="Proteomes" id="UP000536746"/>
    </source>
</evidence>
<proteinExistence type="predicted"/>
<comment type="caution">
    <text evidence="3">The sequence shown here is derived from an EMBL/GenBank/DDBJ whole genome shotgun (WGS) entry which is preliminary data.</text>
</comment>
<dbReference type="EMBL" id="NJGU01000006">
    <property type="protein sequence ID" value="OWY28902.1"/>
    <property type="molecule type" value="Genomic_DNA"/>
</dbReference>
<sequence length="149" mass="16351">MKKLAAVTALMFAAITGLATQETQAANTNCGNIYANAGINSAMREYGGIQIPDKVCKLLKDNKLALDFTGDVSVIQGVSVGWSSLRVMDRNTGYHSTYSMSQTYVDKKLVSMNRAQELVYFSIEDLVKDFDFRRAVKEVGEMRSGKFGG</sequence>
<organism evidence="3 4">
    <name type="scientific">Herbaspirillum robiniae</name>
    <dbReference type="NCBI Taxonomy" id="2014887"/>
    <lineage>
        <taxon>Bacteria</taxon>
        <taxon>Pseudomonadati</taxon>
        <taxon>Pseudomonadota</taxon>
        <taxon>Betaproteobacteria</taxon>
        <taxon>Burkholderiales</taxon>
        <taxon>Oxalobacteraceae</taxon>
        <taxon>Herbaspirillum</taxon>
    </lineage>
</organism>
<dbReference type="Proteomes" id="UP000197596">
    <property type="component" value="Unassembled WGS sequence"/>
</dbReference>
<evidence type="ECO:0000313" key="3">
    <source>
        <dbReference type="EMBL" id="OWY28902.1"/>
    </source>
</evidence>
<keyword evidence="5" id="KW-1185">Reference proteome</keyword>
<reference evidence="2 5" key="2">
    <citation type="journal article" date="2020" name="Front. Plant Sci.">
        <title>Isolation of Rhizosphere Bacteria That Improve Quality and Water Stress Tolerance in Greenhouse Ornamentals.</title>
        <authorList>
            <person name="Nordstedt N.P."/>
            <person name="Jones M.L."/>
        </authorList>
    </citation>
    <scope>NUCLEOTIDE SEQUENCE [LARGE SCALE GENOMIC DNA]</scope>
    <source>
        <strain evidence="2 5">C6C2</strain>
    </source>
</reference>
<name>A0A246WS23_9BURK</name>
<evidence type="ECO:0000313" key="2">
    <source>
        <dbReference type="EMBL" id="NUU01972.1"/>
    </source>
</evidence>
<dbReference type="Proteomes" id="UP000536746">
    <property type="component" value="Unassembled WGS sequence"/>
</dbReference>
<feature type="signal peptide" evidence="1">
    <location>
        <begin position="1"/>
        <end position="19"/>
    </location>
</feature>
<protein>
    <submittedName>
        <fullName evidence="3">Uncharacterized protein</fullName>
    </submittedName>
</protein>
<gene>
    <name evidence="3" type="ORF">CEJ42_13125</name>
    <name evidence="2" type="ORF">HNO84_10200</name>
</gene>
<dbReference type="AlphaFoldDB" id="A0A246WS23"/>
<accession>A0A246WS23</accession>
<keyword evidence="1" id="KW-0732">Signal</keyword>
<reference evidence="3 4" key="1">
    <citation type="submission" date="2017-06" db="EMBL/GenBank/DDBJ databases">
        <title>Herbaspirillum phytohormonus sp. nov., isolated from the root nodule of Robinia pseudoacacia in lead-zinc mine.</title>
        <authorList>
            <person name="Fan M."/>
            <person name="Lin Y."/>
        </authorList>
    </citation>
    <scope>NUCLEOTIDE SEQUENCE [LARGE SCALE GENOMIC DNA]</scope>
    <source>
        <strain evidence="3 4">HZ10</strain>
    </source>
</reference>
<evidence type="ECO:0000313" key="4">
    <source>
        <dbReference type="Proteomes" id="UP000197596"/>
    </source>
</evidence>
<evidence type="ECO:0000256" key="1">
    <source>
        <dbReference type="SAM" id="SignalP"/>
    </source>
</evidence>
<feature type="chain" id="PRO_5013213190" evidence="1">
    <location>
        <begin position="20"/>
        <end position="149"/>
    </location>
</feature>
<dbReference type="EMBL" id="JABFMT010000008">
    <property type="protein sequence ID" value="NUU01972.1"/>
    <property type="molecule type" value="Genomic_DNA"/>
</dbReference>
<dbReference type="RefSeq" id="WP_079218663.1">
    <property type="nucleotide sequence ID" value="NZ_CP018845.1"/>
</dbReference>